<protein>
    <recommendedName>
        <fullName evidence="2">C2H2-type domain-containing protein</fullName>
    </recommendedName>
</protein>
<name>A0A9Q1HN55_CONCO</name>
<dbReference type="InterPro" id="IPR039258">
    <property type="entry name" value="ZNF511"/>
</dbReference>
<dbReference type="OrthoDB" id="18440at2759"/>
<evidence type="ECO:0000259" key="2">
    <source>
        <dbReference type="PROSITE" id="PS00028"/>
    </source>
</evidence>
<sequence length="293" mass="33338">MLQPELLRLLIQTDSVDTDILAVPVLQVDTRPKESNLEKLSRVCGDDGIDETSSPLTFMPQQIRLNKDHEMFEDGDIHRHLYLQDVATTTPEVSETPTVSAFRCHIAGCSQLFDTLEGYEHHYSALHRHVCSGCRRSFPSDRLLDIHILEWHDSFFQIMAEKQSMYQCLVEGCDLKFKTSKERRNHLIKTHRYPPDFRFDRSKKTKSRTESKAPQKSEGSMEVSVATLPAVSGPDAGESMEFCASGETERDSQSGAGPVQEEQPKPRYSHKVPHTICFGQGSTRGFRGRRKRK</sequence>
<feature type="domain" description="C2H2-type" evidence="2">
    <location>
        <begin position="168"/>
        <end position="191"/>
    </location>
</feature>
<organism evidence="3 4">
    <name type="scientific">Conger conger</name>
    <name type="common">Conger eel</name>
    <name type="synonym">Muraena conger</name>
    <dbReference type="NCBI Taxonomy" id="82655"/>
    <lineage>
        <taxon>Eukaryota</taxon>
        <taxon>Metazoa</taxon>
        <taxon>Chordata</taxon>
        <taxon>Craniata</taxon>
        <taxon>Vertebrata</taxon>
        <taxon>Euteleostomi</taxon>
        <taxon>Actinopterygii</taxon>
        <taxon>Neopterygii</taxon>
        <taxon>Teleostei</taxon>
        <taxon>Anguilliformes</taxon>
        <taxon>Congridae</taxon>
        <taxon>Conger</taxon>
    </lineage>
</organism>
<dbReference type="PANTHER" id="PTHR21354">
    <property type="entry name" value="ZINC FINGER PROTEIN 511"/>
    <property type="match status" value="1"/>
</dbReference>
<accession>A0A9Q1HN55</accession>
<feature type="compositionally biased region" description="Basic and acidic residues" evidence="1">
    <location>
        <begin position="193"/>
        <end position="215"/>
    </location>
</feature>
<dbReference type="Gene3D" id="3.30.160.60">
    <property type="entry name" value="Classic Zinc Finger"/>
    <property type="match status" value="1"/>
</dbReference>
<keyword evidence="4" id="KW-1185">Reference proteome</keyword>
<feature type="region of interest" description="Disordered" evidence="1">
    <location>
        <begin position="190"/>
        <end position="293"/>
    </location>
</feature>
<dbReference type="AlphaFoldDB" id="A0A9Q1HN55"/>
<dbReference type="PANTHER" id="PTHR21354:SF0">
    <property type="entry name" value="ZINC FINGER PROTEIN 511"/>
    <property type="match status" value="1"/>
</dbReference>
<gene>
    <name evidence="3" type="ORF">COCON_G00226940</name>
</gene>
<evidence type="ECO:0000313" key="4">
    <source>
        <dbReference type="Proteomes" id="UP001152803"/>
    </source>
</evidence>
<dbReference type="SMART" id="SM00355">
    <property type="entry name" value="ZnF_C2H2"/>
    <property type="match status" value="3"/>
</dbReference>
<reference evidence="3" key="1">
    <citation type="journal article" date="2023" name="Science">
        <title>Genome structures resolve the early diversification of teleost fishes.</title>
        <authorList>
            <person name="Parey E."/>
            <person name="Louis A."/>
            <person name="Montfort J."/>
            <person name="Bouchez O."/>
            <person name="Roques C."/>
            <person name="Iampietro C."/>
            <person name="Lluch J."/>
            <person name="Castinel A."/>
            <person name="Donnadieu C."/>
            <person name="Desvignes T."/>
            <person name="Floi Bucao C."/>
            <person name="Jouanno E."/>
            <person name="Wen M."/>
            <person name="Mejri S."/>
            <person name="Dirks R."/>
            <person name="Jansen H."/>
            <person name="Henkel C."/>
            <person name="Chen W.J."/>
            <person name="Zahm M."/>
            <person name="Cabau C."/>
            <person name="Klopp C."/>
            <person name="Thompson A.W."/>
            <person name="Robinson-Rechavi M."/>
            <person name="Braasch I."/>
            <person name="Lecointre G."/>
            <person name="Bobe J."/>
            <person name="Postlethwait J.H."/>
            <person name="Berthelot C."/>
            <person name="Roest Crollius H."/>
            <person name="Guiguen Y."/>
        </authorList>
    </citation>
    <scope>NUCLEOTIDE SEQUENCE</scope>
    <source>
        <strain evidence="3">Concon-B</strain>
    </source>
</reference>
<comment type="caution">
    <text evidence="3">The sequence shown here is derived from an EMBL/GenBank/DDBJ whole genome shotgun (WGS) entry which is preliminary data.</text>
</comment>
<dbReference type="InterPro" id="IPR013087">
    <property type="entry name" value="Znf_C2H2_type"/>
</dbReference>
<dbReference type="EMBL" id="JAFJMO010000018">
    <property type="protein sequence ID" value="KAJ8250772.1"/>
    <property type="molecule type" value="Genomic_DNA"/>
</dbReference>
<evidence type="ECO:0000256" key="1">
    <source>
        <dbReference type="SAM" id="MobiDB-lite"/>
    </source>
</evidence>
<dbReference type="PROSITE" id="PS00028">
    <property type="entry name" value="ZINC_FINGER_C2H2_1"/>
    <property type="match status" value="3"/>
</dbReference>
<evidence type="ECO:0000313" key="3">
    <source>
        <dbReference type="EMBL" id="KAJ8250772.1"/>
    </source>
</evidence>
<feature type="domain" description="C2H2-type" evidence="2">
    <location>
        <begin position="104"/>
        <end position="127"/>
    </location>
</feature>
<proteinExistence type="predicted"/>
<dbReference type="Proteomes" id="UP001152803">
    <property type="component" value="Unassembled WGS sequence"/>
</dbReference>
<feature type="domain" description="C2H2-type" evidence="2">
    <location>
        <begin position="131"/>
        <end position="152"/>
    </location>
</feature>